<dbReference type="InterPro" id="IPR045180">
    <property type="entry name" value="La_dom_prot"/>
</dbReference>
<accession>A0A0C3BHM4</accession>
<gene>
    <name evidence="5" type="ORF">PILCRDRAFT_346613</name>
</gene>
<dbReference type="HOGENOM" id="CLU_398535_0_0_1"/>
<feature type="compositionally biased region" description="Low complexity" evidence="3">
    <location>
        <begin position="437"/>
        <end position="466"/>
    </location>
</feature>
<evidence type="ECO:0000256" key="1">
    <source>
        <dbReference type="ARBA" id="ARBA00022884"/>
    </source>
</evidence>
<dbReference type="GO" id="GO:0003723">
    <property type="term" value="F:RNA binding"/>
    <property type="evidence" value="ECO:0007669"/>
    <property type="project" value="UniProtKB-UniRule"/>
</dbReference>
<dbReference type="GO" id="GO:0045727">
    <property type="term" value="P:positive regulation of translation"/>
    <property type="evidence" value="ECO:0007669"/>
    <property type="project" value="TreeGrafter"/>
</dbReference>
<proteinExistence type="predicted"/>
<evidence type="ECO:0000256" key="2">
    <source>
        <dbReference type="PROSITE-ProRule" id="PRU00332"/>
    </source>
</evidence>
<dbReference type="CDD" id="cd07323">
    <property type="entry name" value="LAM"/>
    <property type="match status" value="1"/>
</dbReference>
<dbReference type="InterPro" id="IPR036390">
    <property type="entry name" value="WH_DNA-bd_sf"/>
</dbReference>
<dbReference type="SUPFAM" id="SSF46785">
    <property type="entry name" value="Winged helix' DNA-binding domain"/>
    <property type="match status" value="1"/>
</dbReference>
<organism evidence="5 6">
    <name type="scientific">Piloderma croceum (strain F 1598)</name>
    <dbReference type="NCBI Taxonomy" id="765440"/>
    <lineage>
        <taxon>Eukaryota</taxon>
        <taxon>Fungi</taxon>
        <taxon>Dikarya</taxon>
        <taxon>Basidiomycota</taxon>
        <taxon>Agaricomycotina</taxon>
        <taxon>Agaricomycetes</taxon>
        <taxon>Agaricomycetidae</taxon>
        <taxon>Atheliales</taxon>
        <taxon>Atheliaceae</taxon>
        <taxon>Piloderma</taxon>
    </lineage>
</organism>
<feature type="compositionally biased region" description="Basic and acidic residues" evidence="3">
    <location>
        <begin position="412"/>
        <end position="430"/>
    </location>
</feature>
<dbReference type="PANTHER" id="PTHR22792:SF132">
    <property type="entry name" value="LA-RELATED PROTEIN 1"/>
    <property type="match status" value="1"/>
</dbReference>
<name>A0A0C3BHM4_PILCF</name>
<dbReference type="GO" id="GO:0010494">
    <property type="term" value="C:cytoplasmic stress granule"/>
    <property type="evidence" value="ECO:0007669"/>
    <property type="project" value="TreeGrafter"/>
</dbReference>
<dbReference type="InParanoid" id="A0A0C3BHM4"/>
<evidence type="ECO:0000313" key="6">
    <source>
        <dbReference type="Proteomes" id="UP000054166"/>
    </source>
</evidence>
<feature type="region of interest" description="Disordered" evidence="3">
    <location>
        <begin position="218"/>
        <end position="264"/>
    </location>
</feature>
<feature type="compositionally biased region" description="Polar residues" evidence="3">
    <location>
        <begin position="311"/>
        <end position="326"/>
    </location>
</feature>
<feature type="domain" description="HTH La-type RNA-binding" evidence="4">
    <location>
        <begin position="536"/>
        <end position="627"/>
    </location>
</feature>
<dbReference type="Gene3D" id="1.10.10.10">
    <property type="entry name" value="Winged helix-like DNA-binding domain superfamily/Winged helix DNA-binding domain"/>
    <property type="match status" value="1"/>
</dbReference>
<feature type="compositionally biased region" description="Basic and acidic residues" evidence="3">
    <location>
        <begin position="116"/>
        <end position="137"/>
    </location>
</feature>
<dbReference type="STRING" id="765440.A0A0C3BHM4"/>
<keyword evidence="1 2" id="KW-0694">RNA-binding</keyword>
<feature type="region of interest" description="Disordered" evidence="3">
    <location>
        <begin position="308"/>
        <end position="339"/>
    </location>
</feature>
<feature type="region of interest" description="Disordered" evidence="3">
    <location>
        <begin position="21"/>
        <end position="197"/>
    </location>
</feature>
<keyword evidence="6" id="KW-1185">Reference proteome</keyword>
<evidence type="ECO:0000256" key="3">
    <source>
        <dbReference type="SAM" id="MobiDB-lite"/>
    </source>
</evidence>
<dbReference type="GO" id="GO:0005829">
    <property type="term" value="C:cytosol"/>
    <property type="evidence" value="ECO:0007669"/>
    <property type="project" value="TreeGrafter"/>
</dbReference>
<dbReference type="PANTHER" id="PTHR22792">
    <property type="entry name" value="LUPUS LA PROTEIN-RELATED"/>
    <property type="match status" value="1"/>
</dbReference>
<evidence type="ECO:0000313" key="5">
    <source>
        <dbReference type="EMBL" id="KIM85823.1"/>
    </source>
</evidence>
<feature type="compositionally biased region" description="Basic and acidic residues" evidence="3">
    <location>
        <begin position="329"/>
        <end position="339"/>
    </location>
</feature>
<feature type="region of interest" description="Disordered" evidence="3">
    <location>
        <begin position="364"/>
        <end position="491"/>
    </location>
</feature>
<evidence type="ECO:0000259" key="4">
    <source>
        <dbReference type="PROSITE" id="PS50961"/>
    </source>
</evidence>
<feature type="compositionally biased region" description="Basic and acidic residues" evidence="3">
    <location>
        <begin position="80"/>
        <end position="89"/>
    </location>
</feature>
<sequence length="691" mass="75341">MSPPIQPLYQQQAQPLMFGQVSGEGSVALPPATMMARPPPPGESEAVAGYREVLPLPAASHRNPGAGADGQNHGQGQGRAPDENKERGRPTKGVVFGSIGLPGADHSLSPMLRPAGQDKDVGANEPTTEEKESDRSFKSFSIGVNPGEPELMRRSRTRSMNSKTKGRGDGRPMVDLTNGRLESGETVTGEDSGNDGEVVGQKVIDLTDPETKWEFGTTKHLDEEVQTQDSGGVLAPPGPQLSHPNPTLSPLPSAPPPLPAAGYYPSQEQTIGLAPSLPLLPPALGLSPIATTPNGLHMDPMMSVPLPIQNAGPSSLLRSDTNGSTTAEDEGHNNDEWEVKDYGYGFGSVSGSGYAPTIAREERIAREQERERQKRLEKEERERDSVASGYGPGRPRRGSYAGGGYLPLEARGGFEHRGGFEPRGGFERGFGRRGRPFRGYGRGYVRGAHQQQQQQQQRQQQQQQQQHPHFTVTPPAQLQSLPQHNEPVSGYYQSTSQPLATYIPGAYEPFPPAIQPAAPLVQQGVPPFPTPLSSLSFPLDTTRWYLLGQLEYYLSPQNLAQDFFLRQRMDSRGWIPIPLIASFNRVRTLTTDVRLVKDVLILSNIVEVKHDWVRMGGNQWEQFVLPDAPTSSVESRDAGHMLALAHEGRRIEGDADGGEVEGEVEDEDEDDVVFVMGRDVEDSWAVGRRQT</sequence>
<dbReference type="InterPro" id="IPR006630">
    <property type="entry name" value="La_HTH"/>
</dbReference>
<dbReference type="InterPro" id="IPR036388">
    <property type="entry name" value="WH-like_DNA-bd_sf"/>
</dbReference>
<feature type="compositionally biased region" description="Pro residues" evidence="3">
    <location>
        <begin position="247"/>
        <end position="259"/>
    </location>
</feature>
<feature type="compositionally biased region" description="Basic and acidic residues" evidence="3">
    <location>
        <begin position="364"/>
        <end position="385"/>
    </location>
</feature>
<dbReference type="SMART" id="SM00715">
    <property type="entry name" value="LA"/>
    <property type="match status" value="1"/>
</dbReference>
<dbReference type="Proteomes" id="UP000054166">
    <property type="component" value="Unassembled WGS sequence"/>
</dbReference>
<dbReference type="Pfam" id="PF05383">
    <property type="entry name" value="La"/>
    <property type="match status" value="1"/>
</dbReference>
<protein>
    <recommendedName>
        <fullName evidence="4">HTH La-type RNA-binding domain-containing protein</fullName>
    </recommendedName>
</protein>
<reference evidence="5 6" key="1">
    <citation type="submission" date="2014-04" db="EMBL/GenBank/DDBJ databases">
        <authorList>
            <consortium name="DOE Joint Genome Institute"/>
            <person name="Kuo A."/>
            <person name="Tarkka M."/>
            <person name="Buscot F."/>
            <person name="Kohler A."/>
            <person name="Nagy L.G."/>
            <person name="Floudas D."/>
            <person name="Copeland A."/>
            <person name="Barry K.W."/>
            <person name="Cichocki N."/>
            <person name="Veneault-Fourrey C."/>
            <person name="LaButti K."/>
            <person name="Lindquist E.A."/>
            <person name="Lipzen A."/>
            <person name="Lundell T."/>
            <person name="Morin E."/>
            <person name="Murat C."/>
            <person name="Sun H."/>
            <person name="Tunlid A."/>
            <person name="Henrissat B."/>
            <person name="Grigoriev I.V."/>
            <person name="Hibbett D.S."/>
            <person name="Martin F."/>
            <person name="Nordberg H.P."/>
            <person name="Cantor M.N."/>
            <person name="Hua S.X."/>
        </authorList>
    </citation>
    <scope>NUCLEOTIDE SEQUENCE [LARGE SCALE GENOMIC DNA]</scope>
    <source>
        <strain evidence="5 6">F 1598</strain>
    </source>
</reference>
<dbReference type="AlphaFoldDB" id="A0A0C3BHM4"/>
<dbReference type="PROSITE" id="PS50961">
    <property type="entry name" value="HTH_LA"/>
    <property type="match status" value="1"/>
</dbReference>
<reference evidence="6" key="2">
    <citation type="submission" date="2015-01" db="EMBL/GenBank/DDBJ databases">
        <title>Evolutionary Origins and Diversification of the Mycorrhizal Mutualists.</title>
        <authorList>
            <consortium name="DOE Joint Genome Institute"/>
            <consortium name="Mycorrhizal Genomics Consortium"/>
            <person name="Kohler A."/>
            <person name="Kuo A."/>
            <person name="Nagy L.G."/>
            <person name="Floudas D."/>
            <person name="Copeland A."/>
            <person name="Barry K.W."/>
            <person name="Cichocki N."/>
            <person name="Veneault-Fourrey C."/>
            <person name="LaButti K."/>
            <person name="Lindquist E.A."/>
            <person name="Lipzen A."/>
            <person name="Lundell T."/>
            <person name="Morin E."/>
            <person name="Murat C."/>
            <person name="Riley R."/>
            <person name="Ohm R."/>
            <person name="Sun H."/>
            <person name="Tunlid A."/>
            <person name="Henrissat B."/>
            <person name="Grigoriev I.V."/>
            <person name="Hibbett D.S."/>
            <person name="Martin F."/>
        </authorList>
    </citation>
    <scope>NUCLEOTIDE SEQUENCE [LARGE SCALE GENOMIC DNA]</scope>
    <source>
        <strain evidence="6">F 1598</strain>
    </source>
</reference>
<dbReference type="EMBL" id="KN832984">
    <property type="protein sequence ID" value="KIM85823.1"/>
    <property type="molecule type" value="Genomic_DNA"/>
</dbReference>
<feature type="compositionally biased region" description="Polar residues" evidence="3">
    <location>
        <begin position="474"/>
        <end position="483"/>
    </location>
</feature>
<dbReference type="OrthoDB" id="340227at2759"/>